<gene>
    <name evidence="1" type="ORF">COCMIDRAFT_96635</name>
</gene>
<dbReference type="RefSeq" id="XP_007688448.1">
    <property type="nucleotide sequence ID" value="XM_007690258.1"/>
</dbReference>
<reference evidence="1 2" key="1">
    <citation type="journal article" date="2013" name="PLoS Genet.">
        <title>Comparative genome structure, secondary metabolite, and effector coding capacity across Cochliobolus pathogens.</title>
        <authorList>
            <person name="Condon B.J."/>
            <person name="Leng Y."/>
            <person name="Wu D."/>
            <person name="Bushley K.E."/>
            <person name="Ohm R.A."/>
            <person name="Otillar R."/>
            <person name="Martin J."/>
            <person name="Schackwitz W."/>
            <person name="Grimwood J."/>
            <person name="MohdZainudin N."/>
            <person name="Xue C."/>
            <person name="Wang R."/>
            <person name="Manning V.A."/>
            <person name="Dhillon B."/>
            <person name="Tu Z.J."/>
            <person name="Steffenson B.J."/>
            <person name="Salamov A."/>
            <person name="Sun H."/>
            <person name="Lowry S."/>
            <person name="LaButti K."/>
            <person name="Han J."/>
            <person name="Copeland A."/>
            <person name="Lindquist E."/>
            <person name="Barry K."/>
            <person name="Schmutz J."/>
            <person name="Baker S.E."/>
            <person name="Ciuffetti L.M."/>
            <person name="Grigoriev I.V."/>
            <person name="Zhong S."/>
            <person name="Turgeon B.G."/>
        </authorList>
    </citation>
    <scope>NUCLEOTIDE SEQUENCE [LARGE SCALE GENOMIC DNA]</scope>
    <source>
        <strain evidence="1 2">ATCC 44560</strain>
    </source>
</reference>
<dbReference type="EMBL" id="KI963992">
    <property type="protein sequence ID" value="EUC45038.1"/>
    <property type="molecule type" value="Genomic_DNA"/>
</dbReference>
<evidence type="ECO:0000313" key="2">
    <source>
        <dbReference type="Proteomes" id="UP000054032"/>
    </source>
</evidence>
<organism evidence="1 2">
    <name type="scientific">Bipolaris oryzae ATCC 44560</name>
    <dbReference type="NCBI Taxonomy" id="930090"/>
    <lineage>
        <taxon>Eukaryota</taxon>
        <taxon>Fungi</taxon>
        <taxon>Dikarya</taxon>
        <taxon>Ascomycota</taxon>
        <taxon>Pezizomycotina</taxon>
        <taxon>Dothideomycetes</taxon>
        <taxon>Pleosporomycetidae</taxon>
        <taxon>Pleosporales</taxon>
        <taxon>Pleosporineae</taxon>
        <taxon>Pleosporaceae</taxon>
        <taxon>Bipolaris</taxon>
    </lineage>
</organism>
<dbReference type="GeneID" id="19128887"/>
<proteinExistence type="predicted"/>
<dbReference type="AlphaFoldDB" id="W6Z5J2"/>
<protein>
    <submittedName>
        <fullName evidence="1">Uncharacterized protein</fullName>
    </submittedName>
</protein>
<sequence>MQRSKCSYHALCSIVPAYTYPLGIGLSLFFPLTLGPVHVVHRSFGLNPPSPPPWPHFTPRPEFKNV</sequence>
<dbReference type="HOGENOM" id="CLU_2830816_0_0_1"/>
<keyword evidence="2" id="KW-1185">Reference proteome</keyword>
<evidence type="ECO:0000313" key="1">
    <source>
        <dbReference type="EMBL" id="EUC45038.1"/>
    </source>
</evidence>
<dbReference type="KEGG" id="bor:COCMIDRAFT_96635"/>
<dbReference type="Proteomes" id="UP000054032">
    <property type="component" value="Unassembled WGS sequence"/>
</dbReference>
<accession>W6Z5J2</accession>
<name>W6Z5J2_COCMI</name>